<sequence length="48" mass="4946">MIGAADFHDVAQGHFPPVTAQTAPDMFGARGIYVCARRSAAAALASAR</sequence>
<dbReference type="EMBL" id="LMTR01000081">
    <property type="protein sequence ID" value="KWT65399.1"/>
    <property type="molecule type" value="Genomic_DNA"/>
</dbReference>
<organism evidence="1 2">
    <name type="scientific">Hyphomicrobium sulfonivorans</name>
    <dbReference type="NCBI Taxonomy" id="121290"/>
    <lineage>
        <taxon>Bacteria</taxon>
        <taxon>Pseudomonadati</taxon>
        <taxon>Pseudomonadota</taxon>
        <taxon>Alphaproteobacteria</taxon>
        <taxon>Hyphomicrobiales</taxon>
        <taxon>Hyphomicrobiaceae</taxon>
        <taxon>Hyphomicrobium</taxon>
    </lineage>
</organism>
<comment type="caution">
    <text evidence="1">The sequence shown here is derived from an EMBL/GenBank/DDBJ whole genome shotgun (WGS) entry which is preliminary data.</text>
</comment>
<evidence type="ECO:0000313" key="2">
    <source>
        <dbReference type="Proteomes" id="UP000059074"/>
    </source>
</evidence>
<dbReference type="AlphaFoldDB" id="A0A120CTZ5"/>
<protein>
    <submittedName>
        <fullName evidence="1">Uncharacterized protein</fullName>
    </submittedName>
</protein>
<evidence type="ECO:0000313" key="1">
    <source>
        <dbReference type="EMBL" id="KWT65399.1"/>
    </source>
</evidence>
<gene>
    <name evidence="1" type="ORF">APY04_2861</name>
</gene>
<keyword evidence="2" id="KW-1185">Reference proteome</keyword>
<dbReference type="Proteomes" id="UP000059074">
    <property type="component" value="Unassembled WGS sequence"/>
</dbReference>
<dbReference type="PATRIC" id="fig|121290.4.peg.3594"/>
<dbReference type="STRING" id="121290.APY04_2861"/>
<reference evidence="1 2" key="1">
    <citation type="submission" date="2015-10" db="EMBL/GenBank/DDBJ databases">
        <title>Transcriptomic analysis of a linuron degrading triple-species bacterial consortium.</title>
        <authorList>
            <person name="Albers P."/>
        </authorList>
    </citation>
    <scope>NUCLEOTIDE SEQUENCE [LARGE SCALE GENOMIC DNA]</scope>
    <source>
        <strain evidence="1 2">WDL6</strain>
    </source>
</reference>
<accession>A0A120CTZ5</accession>
<name>A0A120CTZ5_HYPSL</name>
<proteinExistence type="predicted"/>